<dbReference type="InterPro" id="IPR011701">
    <property type="entry name" value="MFS"/>
</dbReference>
<feature type="transmembrane region" description="Helical" evidence="6">
    <location>
        <begin position="298"/>
        <end position="319"/>
    </location>
</feature>
<dbReference type="PANTHER" id="PTHR23501">
    <property type="entry name" value="MAJOR FACILITATOR SUPERFAMILY"/>
    <property type="match status" value="1"/>
</dbReference>
<dbReference type="InterPro" id="IPR036259">
    <property type="entry name" value="MFS_trans_sf"/>
</dbReference>
<keyword evidence="3 6" id="KW-1133">Transmembrane helix</keyword>
<protein>
    <recommendedName>
        <fullName evidence="7">Major facilitator superfamily (MFS) profile domain-containing protein</fullName>
    </recommendedName>
</protein>
<feature type="transmembrane region" description="Helical" evidence="6">
    <location>
        <begin position="151"/>
        <end position="174"/>
    </location>
</feature>
<feature type="compositionally biased region" description="Polar residues" evidence="5">
    <location>
        <begin position="1"/>
        <end position="17"/>
    </location>
</feature>
<feature type="transmembrane region" description="Helical" evidence="6">
    <location>
        <begin position="467"/>
        <end position="486"/>
    </location>
</feature>
<dbReference type="Pfam" id="PF07690">
    <property type="entry name" value="MFS_1"/>
    <property type="match status" value="1"/>
</dbReference>
<feature type="transmembrane region" description="Helical" evidence="6">
    <location>
        <begin position="223"/>
        <end position="240"/>
    </location>
</feature>
<dbReference type="PANTHER" id="PTHR23501:SF84">
    <property type="entry name" value="VACUOLAR MEMBRANE AMINO ACID UPTAKE TRANSPORTER FNX2"/>
    <property type="match status" value="1"/>
</dbReference>
<dbReference type="Gene3D" id="1.20.1250.20">
    <property type="entry name" value="MFS general substrate transporter like domains"/>
    <property type="match status" value="2"/>
</dbReference>
<evidence type="ECO:0000256" key="1">
    <source>
        <dbReference type="ARBA" id="ARBA00004141"/>
    </source>
</evidence>
<dbReference type="Proteomes" id="UP000698800">
    <property type="component" value="Unassembled WGS sequence"/>
</dbReference>
<feature type="region of interest" description="Disordered" evidence="5">
    <location>
        <begin position="1"/>
        <end position="54"/>
    </location>
</feature>
<reference evidence="8" key="1">
    <citation type="submission" date="2021-03" db="EMBL/GenBank/DDBJ databases">
        <title>Comparative genomics and phylogenomic investigation of the class Geoglossomycetes provide insights into ecological specialization and systematics.</title>
        <authorList>
            <person name="Melie T."/>
            <person name="Pirro S."/>
            <person name="Miller A.N."/>
            <person name="Quandt A."/>
        </authorList>
    </citation>
    <scope>NUCLEOTIDE SEQUENCE</scope>
    <source>
        <strain evidence="8">GBOQ0MN5Z8</strain>
    </source>
</reference>
<dbReference type="OrthoDB" id="3437016at2759"/>
<evidence type="ECO:0000256" key="5">
    <source>
        <dbReference type="SAM" id="MobiDB-lite"/>
    </source>
</evidence>
<feature type="transmembrane region" description="Helical" evidence="6">
    <location>
        <begin position="325"/>
        <end position="347"/>
    </location>
</feature>
<name>A0A9P8L2N3_9PEZI</name>
<feature type="transmembrane region" description="Helical" evidence="6">
    <location>
        <begin position="90"/>
        <end position="109"/>
    </location>
</feature>
<keyword evidence="2 6" id="KW-0812">Transmembrane</keyword>
<feature type="transmembrane region" description="Helical" evidence="6">
    <location>
        <begin position="115"/>
        <end position="139"/>
    </location>
</feature>
<organism evidence="8 9">
    <name type="scientific">Glutinoglossum americanum</name>
    <dbReference type="NCBI Taxonomy" id="1670608"/>
    <lineage>
        <taxon>Eukaryota</taxon>
        <taxon>Fungi</taxon>
        <taxon>Dikarya</taxon>
        <taxon>Ascomycota</taxon>
        <taxon>Pezizomycotina</taxon>
        <taxon>Geoglossomycetes</taxon>
        <taxon>Geoglossales</taxon>
        <taxon>Geoglossaceae</taxon>
        <taxon>Glutinoglossum</taxon>
    </lineage>
</organism>
<feature type="transmembrane region" description="Helical" evidence="6">
    <location>
        <begin position="396"/>
        <end position="414"/>
    </location>
</feature>
<evidence type="ECO:0000313" key="8">
    <source>
        <dbReference type="EMBL" id="KAH0537505.1"/>
    </source>
</evidence>
<comment type="subcellular location">
    <subcellularLocation>
        <location evidence="1">Membrane</location>
        <topology evidence="1">Multi-pass membrane protein</topology>
    </subcellularLocation>
</comment>
<feature type="domain" description="Major facilitator superfamily (MFS) profile" evidence="7">
    <location>
        <begin position="12"/>
        <end position="490"/>
    </location>
</feature>
<dbReference type="GO" id="GO:0015174">
    <property type="term" value="F:basic amino acid transmembrane transporter activity"/>
    <property type="evidence" value="ECO:0007669"/>
    <property type="project" value="TreeGrafter"/>
</dbReference>
<evidence type="ECO:0000313" key="9">
    <source>
        <dbReference type="Proteomes" id="UP000698800"/>
    </source>
</evidence>
<dbReference type="PROSITE" id="PS50850">
    <property type="entry name" value="MFS"/>
    <property type="match status" value="1"/>
</dbReference>
<dbReference type="GO" id="GO:0000329">
    <property type="term" value="C:fungal-type vacuole membrane"/>
    <property type="evidence" value="ECO:0007669"/>
    <property type="project" value="TreeGrafter"/>
</dbReference>
<dbReference type="InterPro" id="IPR020846">
    <property type="entry name" value="MFS_dom"/>
</dbReference>
<dbReference type="AlphaFoldDB" id="A0A9P8L2N3"/>
<accession>A0A9P8L2N3</accession>
<evidence type="ECO:0000256" key="4">
    <source>
        <dbReference type="ARBA" id="ARBA00023136"/>
    </source>
</evidence>
<feature type="transmembrane region" description="Helical" evidence="6">
    <location>
        <begin position="194"/>
        <end position="211"/>
    </location>
</feature>
<evidence type="ECO:0000256" key="3">
    <source>
        <dbReference type="ARBA" id="ARBA00022989"/>
    </source>
</evidence>
<dbReference type="EMBL" id="JAGHQL010000143">
    <property type="protein sequence ID" value="KAH0537505.1"/>
    <property type="molecule type" value="Genomic_DNA"/>
</dbReference>
<feature type="transmembrane region" description="Helical" evidence="6">
    <location>
        <begin position="260"/>
        <end position="286"/>
    </location>
</feature>
<keyword evidence="4 6" id="KW-0472">Membrane</keyword>
<dbReference type="SUPFAM" id="SSF103473">
    <property type="entry name" value="MFS general substrate transporter"/>
    <property type="match status" value="1"/>
</dbReference>
<evidence type="ECO:0000256" key="6">
    <source>
        <dbReference type="SAM" id="Phobius"/>
    </source>
</evidence>
<comment type="caution">
    <text evidence="8">The sequence shown here is derived from an EMBL/GenBank/DDBJ whole genome shotgun (WGS) entry which is preliminary data.</text>
</comment>
<feature type="transmembrane region" description="Helical" evidence="6">
    <location>
        <begin position="359"/>
        <end position="384"/>
    </location>
</feature>
<sequence length="493" mass="52311">MTSEHATETSPLLSQPGNGHFDNKNDVQAIGGAANGPALDNGDEEQQPQDEGRNYEGLPEVQARLKYILPAVAIGPLYGKLSDIFGRKHALLFAYAVFGAGCLFCGLAKSMVQLIAGRALAGIGGGGMTTVVSILLSDVVPLRERGKWQGYLNIIYATGSATGAPLAFVSVYFILDLPKLDDSHWKDKLRRVDFAGAFVLVSAVFTLLLGLDRGSNDSWANPLAYGSLTASFCLFVMFATVEMKIASEPFAPGHIIFDGSLFACFLCNAFSFGGWLAAIFYIPLYYQAVEGLSATQAGVRLLPAIAAGVTGSLFAGFLMQHTGRYYWLTVNAYFSLTIGMIPILLFTGLISHSTPGISLGLAICGFSNGVGVTSSLIALIANAAAADQAIATAGSYLFRSLGSVIGVSLSATVVQQSLRTHLKKALESGRDADEIVKHVRESLDYIKTLEPGVRETVRNCYGKATQASFALGMIIVAGAAVSSLFVKERKLSR</sequence>
<evidence type="ECO:0000256" key="2">
    <source>
        <dbReference type="ARBA" id="ARBA00022692"/>
    </source>
</evidence>
<gene>
    <name evidence="8" type="ORF">FGG08_005723</name>
</gene>
<keyword evidence="9" id="KW-1185">Reference proteome</keyword>
<proteinExistence type="predicted"/>
<evidence type="ECO:0000259" key="7">
    <source>
        <dbReference type="PROSITE" id="PS50850"/>
    </source>
</evidence>